<dbReference type="AlphaFoldDB" id="A0A7C8FMZ9"/>
<dbReference type="Gene3D" id="3.60.15.10">
    <property type="entry name" value="Ribonuclease Z/Hydroxyacylglutathione hydrolase-like"/>
    <property type="match status" value="1"/>
</dbReference>
<feature type="chain" id="PRO_5028868515" description="Metallo-beta-lactamase domain-containing protein" evidence="3">
    <location>
        <begin position="29"/>
        <end position="605"/>
    </location>
</feature>
<dbReference type="RefSeq" id="WP_151431553.1">
    <property type="nucleotide sequence ID" value="NZ_WAJS01000032.1"/>
</dbReference>
<organism evidence="5 6">
    <name type="scientific">Adlercreutzia muris</name>
    <dbReference type="NCBI Taxonomy" id="1796610"/>
    <lineage>
        <taxon>Bacteria</taxon>
        <taxon>Bacillati</taxon>
        <taxon>Actinomycetota</taxon>
        <taxon>Coriobacteriia</taxon>
        <taxon>Eggerthellales</taxon>
        <taxon>Eggerthellaceae</taxon>
        <taxon>Adlercreutzia</taxon>
    </lineage>
</organism>
<evidence type="ECO:0000313" key="5">
    <source>
        <dbReference type="EMBL" id="KAB1642112.1"/>
    </source>
</evidence>
<gene>
    <name evidence="5" type="ORF">F8D48_09455</name>
</gene>
<keyword evidence="1" id="KW-0677">Repeat</keyword>
<feature type="repeat" description="Cell wall-binding" evidence="2">
    <location>
        <begin position="442"/>
        <end position="461"/>
    </location>
</feature>
<feature type="non-terminal residue" evidence="5">
    <location>
        <position position="605"/>
    </location>
</feature>
<dbReference type="Proteomes" id="UP000479639">
    <property type="component" value="Unassembled WGS sequence"/>
</dbReference>
<dbReference type="PANTHER" id="PTHR30619">
    <property type="entry name" value="DNA INTERNALIZATION/COMPETENCE PROTEIN COMEC/REC2"/>
    <property type="match status" value="1"/>
</dbReference>
<reference evidence="5 6" key="1">
    <citation type="submission" date="2019-09" db="EMBL/GenBank/DDBJ databases">
        <title>Whole genome shotgun sequencing (WGS) of Ellagibacter isourolithinifaciens DSM 104140(T) and Adlercreutzia muris DSM 29508(T).</title>
        <authorList>
            <person name="Stoll D.A."/>
            <person name="Danylec N."/>
            <person name="Huch M."/>
        </authorList>
    </citation>
    <scope>NUCLEOTIDE SEQUENCE [LARGE SCALE GENOMIC DNA]</scope>
    <source>
        <strain evidence="5 6">DSM 29508</strain>
    </source>
</reference>
<feature type="repeat" description="Cell wall-binding" evidence="2">
    <location>
        <begin position="527"/>
        <end position="546"/>
    </location>
</feature>
<evidence type="ECO:0000313" key="6">
    <source>
        <dbReference type="Proteomes" id="UP000479639"/>
    </source>
</evidence>
<dbReference type="PANTHER" id="PTHR30619:SF7">
    <property type="entry name" value="BETA-LACTAMASE DOMAIN PROTEIN"/>
    <property type="match status" value="1"/>
</dbReference>
<dbReference type="Pfam" id="PF00753">
    <property type="entry name" value="Lactamase_B"/>
    <property type="match status" value="1"/>
</dbReference>
<feature type="repeat" description="Cell wall-binding" evidence="2">
    <location>
        <begin position="567"/>
        <end position="586"/>
    </location>
</feature>
<evidence type="ECO:0000259" key="4">
    <source>
        <dbReference type="Pfam" id="PF00753"/>
    </source>
</evidence>
<proteinExistence type="predicted"/>
<dbReference type="Pfam" id="PF19127">
    <property type="entry name" value="Choline_bind_3"/>
    <property type="match status" value="2"/>
</dbReference>
<dbReference type="InterPro" id="IPR052159">
    <property type="entry name" value="Competence_DNA_uptake"/>
</dbReference>
<evidence type="ECO:0000256" key="3">
    <source>
        <dbReference type="SAM" id="SignalP"/>
    </source>
</evidence>
<comment type="caution">
    <text evidence="5">The sequence shown here is derived from an EMBL/GenBank/DDBJ whole genome shotgun (WGS) entry which is preliminary data.</text>
</comment>
<dbReference type="EMBL" id="WAJS01000032">
    <property type="protein sequence ID" value="KAB1642112.1"/>
    <property type="molecule type" value="Genomic_DNA"/>
</dbReference>
<dbReference type="SUPFAM" id="SSF69360">
    <property type="entry name" value="Cell wall binding repeat"/>
    <property type="match status" value="2"/>
</dbReference>
<sequence length="605" mass="66054">MSRFKWNRIALIVLVLAGVGLCVPAALAYGNPAAGSPVKIHVLAFDDTDAILVECDGRFGMVDSGEDSDSPTGDDARYPLRPGTTVGKGREREVVAYMESLGVNGENFDFYIGTHPHSDHIGSADDIVRIFRPQAIYLPYYEDDFITSSSRLWDNLFVYDNLVAAAEWARETYGARFVQFLDDADLSSAAESGVGEGASESWVQERTGASSFPLGNATIEILNGKNPLPGDRSFRVPDANFYSYGVKVTGANGRVAFLAGDINDYRLDWTVGGGDETRLVQSGDLSHVDMLKMGHHGINGSNTPAFLQAILGSAGSGSAPIAVQTGRFFAMPLETANTLERVGARHFCASYAAQRGKAALVVTLGDEAVTTNIDGDQLVVQTRKEAPWAFLYANGRRVSYPEGWKSIEGTMRYFERDGSLCMGWKSWKGQWYYCDWVDGSMETGWVEVSGKPYYFQANGAMLEGRGWQRVEGRWHFFDKGGNGDAKVGWLKDGESWYYLKPGTGAMATGWAQDGSTWYYLNGSGAMQTGWQRIGGSWYYLAGSGAMRTGWLKSGGAWYFLRDSGAMATGWAQDGSTWYYLNGSGAMQTGWQRIGGSWYYLAGSGA</sequence>
<dbReference type="InterPro" id="IPR001279">
    <property type="entry name" value="Metallo-B-lactamas"/>
</dbReference>
<dbReference type="PROSITE" id="PS51170">
    <property type="entry name" value="CW"/>
    <property type="match status" value="5"/>
</dbReference>
<dbReference type="Pfam" id="PF01473">
    <property type="entry name" value="Choline_bind_1"/>
    <property type="match status" value="3"/>
</dbReference>
<dbReference type="Gene3D" id="2.10.270.10">
    <property type="entry name" value="Cholin Binding"/>
    <property type="match status" value="4"/>
</dbReference>
<feature type="repeat" description="Cell wall-binding" evidence="2">
    <location>
        <begin position="507"/>
        <end position="526"/>
    </location>
</feature>
<evidence type="ECO:0000256" key="1">
    <source>
        <dbReference type="ARBA" id="ARBA00022737"/>
    </source>
</evidence>
<dbReference type="SUPFAM" id="SSF56281">
    <property type="entry name" value="Metallo-hydrolase/oxidoreductase"/>
    <property type="match status" value="1"/>
</dbReference>
<keyword evidence="6" id="KW-1185">Reference proteome</keyword>
<keyword evidence="3" id="KW-0732">Signal</keyword>
<feature type="signal peptide" evidence="3">
    <location>
        <begin position="1"/>
        <end position="28"/>
    </location>
</feature>
<feature type="repeat" description="Cell wall-binding" evidence="2">
    <location>
        <begin position="587"/>
        <end position="605"/>
    </location>
</feature>
<evidence type="ECO:0000256" key="2">
    <source>
        <dbReference type="PROSITE-ProRule" id="PRU00591"/>
    </source>
</evidence>
<dbReference type="InterPro" id="IPR036866">
    <property type="entry name" value="RibonucZ/Hydroxyglut_hydro"/>
</dbReference>
<accession>A0A7C8FMZ9</accession>
<dbReference type="InterPro" id="IPR018337">
    <property type="entry name" value="Cell_wall/Cho-bd_repeat"/>
</dbReference>
<name>A0A7C8FMZ9_9ACTN</name>
<feature type="domain" description="Metallo-beta-lactamase" evidence="4">
    <location>
        <begin position="82"/>
        <end position="160"/>
    </location>
</feature>
<protein>
    <recommendedName>
        <fullName evidence="4">Metallo-beta-lactamase domain-containing protein</fullName>
    </recommendedName>
</protein>